<name>A0AAE2D8K1_SCHME</name>
<sequence length="497" mass="54857">MMTSNSNRRDNTKLQNERHQLIIQELLRDEDNKYCADCDAKGPRWASWNIGIFLCIRCAGIHRNLGVHISKVKSVNLDTWTPMQLAVMREMGNSRARAVYEANLPDNFRRPQTDSALETFIRAKYEQKRYIAQEYTPIKPDVESLMKELQRLELSLKKKSTSVSLGPHLQQPATKTYRSNKESSVTSSEINNDFDLLGLDCTSSPVNKSGLFEKVSHNQANCESRQQQPTIAKQQSVSSHVDTSQHKEQSKDTTSSLTSDLLGLDFGCTSLVTEKPANVGNDGQASSVPLTKITKDSILALYQHGTSQSGGLGCSSYSKIVGQFPTFSLSGGQYFVCNSPVNNPMHINSINSLGDGHTKESNFSLNQFPSHGMGMNPVEAKSLNGPSPFIPSSNFAVWPENNTSTYSPAAAQPTQNVVIPNQFGSFVSTIPLNCNPNNPCTNTLTQSWNMNQTLPNQTFGNFVSHSANNIVRNNEMYLSQVKGQLTSLYLGQSSLNP</sequence>
<keyword evidence="1" id="KW-0343">GTPase activation</keyword>
<feature type="compositionally biased region" description="Polar residues" evidence="6">
    <location>
        <begin position="171"/>
        <end position="185"/>
    </location>
</feature>
<evidence type="ECO:0000256" key="3">
    <source>
        <dbReference type="ARBA" id="ARBA00022771"/>
    </source>
</evidence>
<dbReference type="EMBL" id="JALJAT010000001">
    <property type="protein sequence ID" value="KAK4475062.1"/>
    <property type="molecule type" value="Genomic_DNA"/>
</dbReference>
<dbReference type="InterPro" id="IPR037278">
    <property type="entry name" value="ARFGAP/RecO"/>
</dbReference>
<keyword evidence="2" id="KW-0479">Metal-binding</keyword>
<dbReference type="GO" id="GO:0008270">
    <property type="term" value="F:zinc ion binding"/>
    <property type="evidence" value="ECO:0007669"/>
    <property type="project" value="UniProtKB-KW"/>
</dbReference>
<dbReference type="SMART" id="SM00105">
    <property type="entry name" value="ArfGap"/>
    <property type="match status" value="1"/>
</dbReference>
<dbReference type="SUPFAM" id="SSF57863">
    <property type="entry name" value="ArfGap/RecO-like zinc finger"/>
    <property type="match status" value="1"/>
</dbReference>
<dbReference type="Proteomes" id="UP001292079">
    <property type="component" value="Unassembled WGS sequence"/>
</dbReference>
<dbReference type="InterPro" id="IPR001164">
    <property type="entry name" value="ArfGAP_dom"/>
</dbReference>
<dbReference type="CDD" id="cd08839">
    <property type="entry name" value="ArfGap_SMAP"/>
    <property type="match status" value="1"/>
</dbReference>
<gene>
    <name evidence="8" type="ORF">MN116_002156</name>
</gene>
<dbReference type="PROSITE" id="PS50115">
    <property type="entry name" value="ARFGAP"/>
    <property type="match status" value="1"/>
</dbReference>
<dbReference type="Gene3D" id="1.10.220.150">
    <property type="entry name" value="Arf GTPase activating protein"/>
    <property type="match status" value="1"/>
</dbReference>
<dbReference type="InterPro" id="IPR051718">
    <property type="entry name" value="ARF_GTPase-activating"/>
</dbReference>
<reference evidence="8" key="1">
    <citation type="submission" date="2022-04" db="EMBL/GenBank/DDBJ databases">
        <authorList>
            <person name="Xu L."/>
            <person name="Lv Z."/>
        </authorList>
    </citation>
    <scope>NUCLEOTIDE SEQUENCE</scope>
    <source>
        <strain evidence="8">LV_2022a</strain>
    </source>
</reference>
<feature type="domain" description="Arf-GAP" evidence="7">
    <location>
        <begin position="20"/>
        <end position="138"/>
    </location>
</feature>
<dbReference type="GO" id="GO:0005096">
    <property type="term" value="F:GTPase activator activity"/>
    <property type="evidence" value="ECO:0007669"/>
    <property type="project" value="UniProtKB-KW"/>
</dbReference>
<evidence type="ECO:0000256" key="1">
    <source>
        <dbReference type="ARBA" id="ARBA00022468"/>
    </source>
</evidence>
<evidence type="ECO:0000256" key="5">
    <source>
        <dbReference type="PROSITE-ProRule" id="PRU00288"/>
    </source>
</evidence>
<dbReference type="PANTHER" id="PTHR45705:SF1">
    <property type="entry name" value="FI20236P1"/>
    <property type="match status" value="1"/>
</dbReference>
<accession>A0AAE2D8K1</accession>
<evidence type="ECO:0000259" key="7">
    <source>
        <dbReference type="PROSITE" id="PS50115"/>
    </source>
</evidence>
<reference evidence="8" key="2">
    <citation type="journal article" date="2023" name="Infect Dis Poverty">
        <title>Chromosome-scale genome of the human blood fluke Schistosoma mekongi and its implications for public health.</title>
        <authorList>
            <person name="Zhou M."/>
            <person name="Xu L."/>
            <person name="Xu D."/>
            <person name="Chen W."/>
            <person name="Khan J."/>
            <person name="Hu Y."/>
            <person name="Huang H."/>
            <person name="Wei H."/>
            <person name="Zhang Y."/>
            <person name="Chusongsang P."/>
            <person name="Tanasarnprasert K."/>
            <person name="Hu X."/>
            <person name="Limpanont Y."/>
            <person name="Lv Z."/>
        </authorList>
    </citation>
    <scope>NUCLEOTIDE SEQUENCE</scope>
    <source>
        <strain evidence="8">LV_2022a</strain>
    </source>
</reference>
<comment type="caution">
    <text evidence="8">The sequence shown here is derived from an EMBL/GenBank/DDBJ whole genome shotgun (WGS) entry which is preliminary data.</text>
</comment>
<evidence type="ECO:0000256" key="6">
    <source>
        <dbReference type="SAM" id="MobiDB-lite"/>
    </source>
</evidence>
<protein>
    <recommendedName>
        <fullName evidence="7">Arf-GAP domain-containing protein</fullName>
    </recommendedName>
</protein>
<proteinExistence type="predicted"/>
<feature type="region of interest" description="Disordered" evidence="6">
    <location>
        <begin position="220"/>
        <end position="256"/>
    </location>
</feature>
<dbReference type="Pfam" id="PF01412">
    <property type="entry name" value="ArfGap"/>
    <property type="match status" value="1"/>
</dbReference>
<dbReference type="InterPro" id="IPR044732">
    <property type="entry name" value="ArfGAP_SMAP1-like"/>
</dbReference>
<evidence type="ECO:0000313" key="8">
    <source>
        <dbReference type="EMBL" id="KAK4475062.1"/>
    </source>
</evidence>
<dbReference type="PANTHER" id="PTHR45705">
    <property type="entry name" value="FI20236P1"/>
    <property type="match status" value="1"/>
</dbReference>
<feature type="compositionally biased region" description="Polar residues" evidence="6">
    <location>
        <begin position="220"/>
        <end position="242"/>
    </location>
</feature>
<feature type="region of interest" description="Disordered" evidence="6">
    <location>
        <begin position="160"/>
        <end position="185"/>
    </location>
</feature>
<keyword evidence="3 5" id="KW-0863">Zinc-finger</keyword>
<evidence type="ECO:0000256" key="2">
    <source>
        <dbReference type="ARBA" id="ARBA00022723"/>
    </source>
</evidence>
<organism evidence="8 9">
    <name type="scientific">Schistosoma mekongi</name>
    <name type="common">Parasitic worm</name>
    <dbReference type="NCBI Taxonomy" id="38744"/>
    <lineage>
        <taxon>Eukaryota</taxon>
        <taxon>Metazoa</taxon>
        <taxon>Spiralia</taxon>
        <taxon>Lophotrochozoa</taxon>
        <taxon>Platyhelminthes</taxon>
        <taxon>Trematoda</taxon>
        <taxon>Digenea</taxon>
        <taxon>Strigeidida</taxon>
        <taxon>Schistosomatoidea</taxon>
        <taxon>Schistosomatidae</taxon>
        <taxon>Schistosoma</taxon>
    </lineage>
</organism>
<dbReference type="AlphaFoldDB" id="A0AAE2D8K1"/>
<keyword evidence="4" id="KW-0862">Zinc</keyword>
<keyword evidence="9" id="KW-1185">Reference proteome</keyword>
<dbReference type="FunFam" id="1.10.220.150:FF:000009">
    <property type="entry name" value="stromal membrane-associated protein 1 isoform X1"/>
    <property type="match status" value="1"/>
</dbReference>
<dbReference type="PRINTS" id="PR00405">
    <property type="entry name" value="REVINTRACTNG"/>
</dbReference>
<evidence type="ECO:0000256" key="4">
    <source>
        <dbReference type="ARBA" id="ARBA00022833"/>
    </source>
</evidence>
<evidence type="ECO:0000313" key="9">
    <source>
        <dbReference type="Proteomes" id="UP001292079"/>
    </source>
</evidence>
<dbReference type="GO" id="GO:0005737">
    <property type="term" value="C:cytoplasm"/>
    <property type="evidence" value="ECO:0007669"/>
    <property type="project" value="TreeGrafter"/>
</dbReference>
<dbReference type="InterPro" id="IPR038508">
    <property type="entry name" value="ArfGAP_dom_sf"/>
</dbReference>